<evidence type="ECO:0000313" key="3">
    <source>
        <dbReference type="Proteomes" id="UP000027195"/>
    </source>
</evidence>
<organism evidence="2 3">
    <name type="scientific">Botryobasidium botryosum (strain FD-172 SS1)</name>
    <dbReference type="NCBI Taxonomy" id="930990"/>
    <lineage>
        <taxon>Eukaryota</taxon>
        <taxon>Fungi</taxon>
        <taxon>Dikarya</taxon>
        <taxon>Basidiomycota</taxon>
        <taxon>Agaricomycotina</taxon>
        <taxon>Agaricomycetes</taxon>
        <taxon>Cantharellales</taxon>
        <taxon>Botryobasidiaceae</taxon>
        <taxon>Botryobasidium</taxon>
    </lineage>
</organism>
<sequence>MPPFEVPPNNSLEETVPLDLNAPFPVYDPDHMSDEDHASVRARQTRWINGIMSTLRGVPTYIKYLETDILTPNRATITWLLLSAAQATAMNDTQLLDAIHDIPPLMEGAIAKIVAQATESDDKSPDEDEIFRIKTTSRLSKIEESMAHIEALAKRALSSKPEPKDKGKGKTPTPGPSALGIQPAQSYAAAANKGKNKVTPKFNPSPNHASAYQKKVRDPLESGELLFAPLSAITQDGNAGTIDGQNAINLINGALGLLTPTCSIKGIRWTQRGNMLLTPSSPEEWDILAKHGPGVLEHLCPPELHG</sequence>
<proteinExistence type="predicted"/>
<reference evidence="3" key="1">
    <citation type="journal article" date="2014" name="Proc. Natl. Acad. Sci. U.S.A.">
        <title>Extensive sampling of basidiomycete genomes demonstrates inadequacy of the white-rot/brown-rot paradigm for wood decay fungi.</title>
        <authorList>
            <person name="Riley R."/>
            <person name="Salamov A.A."/>
            <person name="Brown D.W."/>
            <person name="Nagy L.G."/>
            <person name="Floudas D."/>
            <person name="Held B.W."/>
            <person name="Levasseur A."/>
            <person name="Lombard V."/>
            <person name="Morin E."/>
            <person name="Otillar R."/>
            <person name="Lindquist E.A."/>
            <person name="Sun H."/>
            <person name="LaButti K.M."/>
            <person name="Schmutz J."/>
            <person name="Jabbour D."/>
            <person name="Luo H."/>
            <person name="Baker S.E."/>
            <person name="Pisabarro A.G."/>
            <person name="Walton J.D."/>
            <person name="Blanchette R.A."/>
            <person name="Henrissat B."/>
            <person name="Martin F."/>
            <person name="Cullen D."/>
            <person name="Hibbett D.S."/>
            <person name="Grigoriev I.V."/>
        </authorList>
    </citation>
    <scope>NUCLEOTIDE SEQUENCE [LARGE SCALE GENOMIC DNA]</scope>
    <source>
        <strain evidence="3">FD-172 SS1</strain>
    </source>
</reference>
<dbReference type="AlphaFoldDB" id="A0A067N0D4"/>
<keyword evidence="3" id="KW-1185">Reference proteome</keyword>
<dbReference type="STRING" id="930990.A0A067N0D4"/>
<dbReference type="HOGENOM" id="CLU_909095_0_0_1"/>
<dbReference type="Proteomes" id="UP000027195">
    <property type="component" value="Unassembled WGS sequence"/>
</dbReference>
<dbReference type="EMBL" id="KL198023">
    <property type="protein sequence ID" value="KDQ17627.1"/>
    <property type="molecule type" value="Genomic_DNA"/>
</dbReference>
<evidence type="ECO:0000256" key="1">
    <source>
        <dbReference type="SAM" id="MobiDB-lite"/>
    </source>
</evidence>
<dbReference type="InParanoid" id="A0A067N0D4"/>
<accession>A0A067N0D4</accession>
<protein>
    <submittedName>
        <fullName evidence="2">Uncharacterized protein</fullName>
    </submittedName>
</protein>
<feature type="region of interest" description="Disordered" evidence="1">
    <location>
        <begin position="154"/>
        <end position="213"/>
    </location>
</feature>
<gene>
    <name evidence="2" type="ORF">BOTBODRAFT_172077</name>
</gene>
<name>A0A067N0D4_BOTB1</name>
<evidence type="ECO:0000313" key="2">
    <source>
        <dbReference type="EMBL" id="KDQ17627.1"/>
    </source>
</evidence>